<feature type="non-terminal residue" evidence="9">
    <location>
        <position position="1"/>
    </location>
</feature>
<evidence type="ECO:0000256" key="3">
    <source>
        <dbReference type="ARBA" id="ARBA00022692"/>
    </source>
</evidence>
<name>A0A3M6ZUB3_HORWE</name>
<dbReference type="Proteomes" id="UP000276864">
    <property type="component" value="Unassembled WGS sequence"/>
</dbReference>
<keyword evidence="3 7" id="KW-0812">Transmembrane</keyword>
<feature type="region of interest" description="Disordered" evidence="6">
    <location>
        <begin position="24"/>
        <end position="119"/>
    </location>
</feature>
<comment type="caution">
    <text evidence="9">The sequence shown here is derived from an EMBL/GenBank/DDBJ whole genome shotgun (WGS) entry which is preliminary data.</text>
</comment>
<gene>
    <name evidence="9" type="ORF">D0866_13102</name>
</gene>
<feature type="compositionally biased region" description="Basic and acidic residues" evidence="6">
    <location>
        <begin position="66"/>
        <end position="98"/>
    </location>
</feature>
<dbReference type="Gene3D" id="1.20.1250.20">
    <property type="entry name" value="MFS general substrate transporter like domains"/>
    <property type="match status" value="2"/>
</dbReference>
<feature type="compositionally biased region" description="Pro residues" evidence="6">
    <location>
        <begin position="54"/>
        <end position="63"/>
    </location>
</feature>
<evidence type="ECO:0000313" key="9">
    <source>
        <dbReference type="EMBL" id="RMY18670.1"/>
    </source>
</evidence>
<dbReference type="InterPro" id="IPR020846">
    <property type="entry name" value="MFS_dom"/>
</dbReference>
<dbReference type="SUPFAM" id="SSF103473">
    <property type="entry name" value="MFS general substrate transporter"/>
    <property type="match status" value="2"/>
</dbReference>
<dbReference type="PANTHER" id="PTHR23501">
    <property type="entry name" value="MAJOR FACILITATOR SUPERFAMILY"/>
    <property type="match status" value="1"/>
</dbReference>
<keyword evidence="5 7" id="KW-0472">Membrane</keyword>
<feature type="transmembrane region" description="Helical" evidence="7">
    <location>
        <begin position="615"/>
        <end position="634"/>
    </location>
</feature>
<feature type="transmembrane region" description="Helical" evidence="7">
    <location>
        <begin position="432"/>
        <end position="452"/>
    </location>
</feature>
<keyword evidence="4 7" id="KW-1133">Transmembrane helix</keyword>
<accession>A0A3M6ZUB3</accession>
<dbReference type="PANTHER" id="PTHR23501:SF109">
    <property type="entry name" value="MAJOR FACILITATOR SUPERFAMILY (MFS) PROFILE DOMAIN-CONTAINING PROTEIN-RELATED"/>
    <property type="match status" value="1"/>
</dbReference>
<evidence type="ECO:0000313" key="10">
    <source>
        <dbReference type="Proteomes" id="UP000276864"/>
    </source>
</evidence>
<reference evidence="9 10" key="1">
    <citation type="journal article" date="2018" name="BMC Genomics">
        <title>Genomic evidence for intraspecific hybridization in a clonal and extremely halotolerant yeast.</title>
        <authorList>
            <person name="Gostincar C."/>
            <person name="Stajich J.E."/>
            <person name="Zupancic J."/>
            <person name="Zalar P."/>
            <person name="Gunde-Cimerman N."/>
        </authorList>
    </citation>
    <scope>NUCLEOTIDE SEQUENCE [LARGE SCALE GENOMIC DNA]</scope>
    <source>
        <strain evidence="9 10">EXF-6651</strain>
    </source>
</reference>
<feature type="transmembrane region" description="Helical" evidence="7">
    <location>
        <begin position="485"/>
        <end position="503"/>
    </location>
</feature>
<evidence type="ECO:0000256" key="2">
    <source>
        <dbReference type="ARBA" id="ARBA00022448"/>
    </source>
</evidence>
<comment type="subcellular location">
    <subcellularLocation>
        <location evidence="1">Membrane</location>
        <topology evidence="1">Multi-pass membrane protein</topology>
    </subcellularLocation>
</comment>
<evidence type="ECO:0000256" key="4">
    <source>
        <dbReference type="ARBA" id="ARBA00022989"/>
    </source>
</evidence>
<feature type="transmembrane region" description="Helical" evidence="7">
    <location>
        <begin position="353"/>
        <end position="370"/>
    </location>
</feature>
<feature type="transmembrane region" description="Helical" evidence="7">
    <location>
        <begin position="515"/>
        <end position="541"/>
    </location>
</feature>
<feature type="transmembrane region" description="Helical" evidence="7">
    <location>
        <begin position="126"/>
        <end position="143"/>
    </location>
</feature>
<feature type="domain" description="Major facilitator superfamily (MFS) profile" evidence="8">
    <location>
        <begin position="126"/>
        <end position="568"/>
    </location>
</feature>
<evidence type="ECO:0000256" key="7">
    <source>
        <dbReference type="SAM" id="Phobius"/>
    </source>
</evidence>
<evidence type="ECO:0000256" key="6">
    <source>
        <dbReference type="SAM" id="MobiDB-lite"/>
    </source>
</evidence>
<dbReference type="InterPro" id="IPR010573">
    <property type="entry name" value="MFS_Str1/Tri12-like"/>
</dbReference>
<keyword evidence="2" id="KW-0813">Transport</keyword>
<dbReference type="PROSITE" id="PS50850">
    <property type="entry name" value="MFS"/>
    <property type="match status" value="1"/>
</dbReference>
<dbReference type="FunFam" id="1.20.1250.20:FF:000784">
    <property type="entry name" value="MFS drug efflux pump"/>
    <property type="match status" value="1"/>
</dbReference>
<feature type="transmembrane region" description="Helical" evidence="7">
    <location>
        <begin position="163"/>
        <end position="185"/>
    </location>
</feature>
<dbReference type="EMBL" id="QWIM01002051">
    <property type="protein sequence ID" value="RMY18670.1"/>
    <property type="molecule type" value="Genomic_DNA"/>
</dbReference>
<evidence type="ECO:0000256" key="5">
    <source>
        <dbReference type="ARBA" id="ARBA00023136"/>
    </source>
</evidence>
<dbReference type="GO" id="GO:0022857">
    <property type="term" value="F:transmembrane transporter activity"/>
    <property type="evidence" value="ECO:0007669"/>
    <property type="project" value="InterPro"/>
</dbReference>
<dbReference type="AlphaFoldDB" id="A0A3M6ZUB3"/>
<feature type="transmembrane region" description="Helical" evidence="7">
    <location>
        <begin position="280"/>
        <end position="301"/>
    </location>
</feature>
<protein>
    <recommendedName>
        <fullName evidence="8">Major facilitator superfamily (MFS) profile domain-containing protein</fullName>
    </recommendedName>
</protein>
<dbReference type="VEuPathDB" id="FungiDB:BTJ68_15066"/>
<feature type="transmembrane region" description="Helical" evidence="7">
    <location>
        <begin position="220"/>
        <end position="239"/>
    </location>
</feature>
<sequence length="650" mass="70260">CKTITHLSQREGFVQTWSEPVVQVPTNQPQASRGLHSTSTEKKATKTNQILPPASSPGTPPSPSDNMHEKTAPSHIEKIPTHDRVPGHTNYYEKDGLRTYENPTNTTTTTDPESHNATPRMTFRRLMSLTAMAFLWTGSQIPVYLFGGIPPLIYSDIGGADRWIWFVLANLLSLAAVCPFVGSLSDLLGRRYVAIIGACFIVLGMIVCSTAYTMNVFICGMVFAGVGAGINELTALAVTSELAPTSQRGKYVAVLIFTIVPFCPSVLWAQLIAAYSSWRYVGLLCGVWAFIGLVLTAVFYFPPPRVNSEGLSRREVLGQIDYVGGILSIGGMLLFMAGMQWGGYQYSWGSAHVLAPLILGAAMLIAFCLWETYGATHPMFPKRLRQDPRILGLTLVITFISGANFFSILMFWPTQAFNVYGHSPVGVGIRGLPVGFSILVGACLVLYLLSVFRGHNRELLILSSVLMTAGCGSLSIARIDNLHQLWGLLVLAGLGIGGIVVPASIITTIICPDDLIATIAALTLAIRVIGGSIGYCVYYNVFINKFVPAATYYIGGTMTEKLNITSEQLIGKAIEITGASLLPALKEIPGIGDVPGAYEMVVVAGQMAYAEAYKWVYYVSIAFGCVSIVASCFLGDISKYMDDHVAVVMH</sequence>
<organism evidence="9 10">
    <name type="scientific">Hortaea werneckii</name>
    <name type="common">Black yeast</name>
    <name type="synonym">Cladosporium werneckii</name>
    <dbReference type="NCBI Taxonomy" id="91943"/>
    <lineage>
        <taxon>Eukaryota</taxon>
        <taxon>Fungi</taxon>
        <taxon>Dikarya</taxon>
        <taxon>Ascomycota</taxon>
        <taxon>Pezizomycotina</taxon>
        <taxon>Dothideomycetes</taxon>
        <taxon>Dothideomycetidae</taxon>
        <taxon>Mycosphaerellales</taxon>
        <taxon>Teratosphaeriaceae</taxon>
        <taxon>Hortaea</taxon>
    </lineage>
</organism>
<feature type="transmembrane region" description="Helical" evidence="7">
    <location>
        <begin position="390"/>
        <end position="412"/>
    </location>
</feature>
<evidence type="ECO:0000256" key="1">
    <source>
        <dbReference type="ARBA" id="ARBA00004141"/>
    </source>
</evidence>
<feature type="compositionally biased region" description="Polar residues" evidence="6">
    <location>
        <begin position="24"/>
        <end position="38"/>
    </location>
</feature>
<feature type="transmembrane region" description="Helical" evidence="7">
    <location>
        <begin position="251"/>
        <end position="274"/>
    </location>
</feature>
<dbReference type="GO" id="GO:0005886">
    <property type="term" value="C:plasma membrane"/>
    <property type="evidence" value="ECO:0007669"/>
    <property type="project" value="TreeGrafter"/>
</dbReference>
<proteinExistence type="predicted"/>
<dbReference type="Pfam" id="PF06609">
    <property type="entry name" value="TRI12"/>
    <property type="match status" value="1"/>
</dbReference>
<evidence type="ECO:0000259" key="8">
    <source>
        <dbReference type="PROSITE" id="PS50850"/>
    </source>
</evidence>
<dbReference type="InterPro" id="IPR036259">
    <property type="entry name" value="MFS_trans_sf"/>
</dbReference>
<feature type="transmembrane region" description="Helical" evidence="7">
    <location>
        <begin position="322"/>
        <end position="341"/>
    </location>
</feature>
<feature type="transmembrane region" description="Helical" evidence="7">
    <location>
        <begin position="192"/>
        <end position="214"/>
    </location>
</feature>